<comment type="caution">
    <text evidence="4">The sequence shown here is derived from an EMBL/GenBank/DDBJ whole genome shotgun (WGS) entry which is preliminary data.</text>
</comment>
<feature type="transmembrane region" description="Helical" evidence="2">
    <location>
        <begin position="153"/>
        <end position="173"/>
    </location>
</feature>
<name>A0ABW3TS24_9MICO</name>
<keyword evidence="2" id="KW-0812">Transmembrane</keyword>
<dbReference type="EMBL" id="JBHTLY010000013">
    <property type="protein sequence ID" value="MFD1203415.1"/>
    <property type="molecule type" value="Genomic_DNA"/>
</dbReference>
<keyword evidence="5" id="KW-1185">Reference proteome</keyword>
<feature type="transmembrane region" description="Helical" evidence="2">
    <location>
        <begin position="93"/>
        <end position="115"/>
    </location>
</feature>
<keyword evidence="2" id="KW-0472">Membrane</keyword>
<feature type="transmembrane region" description="Helical" evidence="2">
    <location>
        <begin position="67"/>
        <end position="86"/>
    </location>
</feature>
<organism evidence="4 5">
    <name type="scientific">Leucobacter albus</name>
    <dbReference type="NCBI Taxonomy" id="272210"/>
    <lineage>
        <taxon>Bacteria</taxon>
        <taxon>Bacillati</taxon>
        <taxon>Actinomycetota</taxon>
        <taxon>Actinomycetes</taxon>
        <taxon>Micrococcales</taxon>
        <taxon>Microbacteriaceae</taxon>
        <taxon>Leucobacter</taxon>
    </lineage>
</organism>
<feature type="transmembrane region" description="Helical" evidence="2">
    <location>
        <begin position="288"/>
        <end position="311"/>
    </location>
</feature>
<dbReference type="RefSeq" id="WP_343962325.1">
    <property type="nucleotide sequence ID" value="NZ_BAAAKZ010000016.1"/>
</dbReference>
<dbReference type="SUPFAM" id="SSF54001">
    <property type="entry name" value="Cysteine proteinases"/>
    <property type="match status" value="1"/>
</dbReference>
<evidence type="ECO:0000313" key="5">
    <source>
        <dbReference type="Proteomes" id="UP001597181"/>
    </source>
</evidence>
<dbReference type="Proteomes" id="UP001597181">
    <property type="component" value="Unassembled WGS sequence"/>
</dbReference>
<evidence type="ECO:0000313" key="4">
    <source>
        <dbReference type="EMBL" id="MFD1203415.1"/>
    </source>
</evidence>
<dbReference type="Pfam" id="PF01841">
    <property type="entry name" value="Transglut_core"/>
    <property type="match status" value="1"/>
</dbReference>
<gene>
    <name evidence="4" type="ORF">ACFQ3U_16100</name>
</gene>
<feature type="region of interest" description="Disordered" evidence="1">
    <location>
        <begin position="1"/>
        <end position="24"/>
    </location>
</feature>
<feature type="compositionally biased region" description="Low complexity" evidence="1">
    <location>
        <begin position="1"/>
        <end position="22"/>
    </location>
</feature>
<dbReference type="InterPro" id="IPR002931">
    <property type="entry name" value="Transglutaminase-like"/>
</dbReference>
<feature type="domain" description="Transglutaminase-like" evidence="3">
    <location>
        <begin position="577"/>
        <end position="658"/>
    </location>
</feature>
<dbReference type="InterPro" id="IPR038765">
    <property type="entry name" value="Papain-like_cys_pep_sf"/>
</dbReference>
<keyword evidence="2" id="KW-1133">Transmembrane helix</keyword>
<protein>
    <submittedName>
        <fullName evidence="4">Transglutaminase domain-containing protein</fullName>
    </submittedName>
</protein>
<sequence>MSARTQAQTQARTQAQTQAQSRSRSREAANGWWRAALTSVVAPALTVAPVPVLAALAAWPIYETPTLWLVTGIAALVAFATVWLGVRLRWGAMTLVALALGFLVLLLPLGVPGALAGGPLGWLRGLGDGIAAVALGWKQLLTLALPVGTYQTVLVPVLTVVFVAVAAATALVLRGGRWAPVAGVAYVLPVLFGTVFGSSAVSAPLRLGGITVAAPRELALWLAAVGAAVAWVAWSSGRARRQALKRGREADAALDAADVAGADPAGADAAGSARPVTGRRAVRRNAAVRGLVAAVTVVAALAAALVVAPLVTQGARTVPRDAIDPELVIQDRVSPLAAYRAWKRDDTLQAELFSVTADGGRLPERLTLAVLPEYDGVDFTVGQGAAAGRFARFPSGGAIADPARVSVEILGGYADVWVPISAPLGEPPSFTGSRAGQLEDSFYLNRATGSAVAVPTARGLAAGDGYRVEMSAASPATVDSRPASEQPLVDTEALPELARWLKLQQLPETGEGLTTAIDRLRERGYLSHSLTDGAGEGLWLRDLAAEQGLRFVASPGGHSWSRVEQLFGQLTEQQLAAGEDSTQAMLVAGIGDDEQFAAAAALVARAMGFDSRVVVGVRLGGEDDGVPGIPACATVCTGEHLAAWVEVAGADGVWAPIDVSPQVAVPPTMLQKGEQLPEFPTQPEDRDASESDPPVGMSDQESGNDGENDAAGLSALWPVLRLIGLALLGVLLIAMLALFVPLVKRLRGRARRSQQVPELRALAAWDELLDTYRDGGTRVPRGSRTDTMRQLGVDGGEWIAWTVDQAVYAREGITDETADTLWEIVDARTAEQWDDRSVWQRLMARFSFASFGSFTWASVRDVLRRGRQKETTK</sequence>
<proteinExistence type="predicted"/>
<reference evidence="5" key="1">
    <citation type="journal article" date="2019" name="Int. J. Syst. Evol. Microbiol.">
        <title>The Global Catalogue of Microorganisms (GCM) 10K type strain sequencing project: providing services to taxonomists for standard genome sequencing and annotation.</title>
        <authorList>
            <consortium name="The Broad Institute Genomics Platform"/>
            <consortium name="The Broad Institute Genome Sequencing Center for Infectious Disease"/>
            <person name="Wu L."/>
            <person name="Ma J."/>
        </authorList>
    </citation>
    <scope>NUCLEOTIDE SEQUENCE [LARGE SCALE GENOMIC DNA]</scope>
    <source>
        <strain evidence="5">CCUG 50213</strain>
    </source>
</reference>
<feature type="transmembrane region" description="Helical" evidence="2">
    <location>
        <begin position="218"/>
        <end position="236"/>
    </location>
</feature>
<evidence type="ECO:0000256" key="2">
    <source>
        <dbReference type="SAM" id="Phobius"/>
    </source>
</evidence>
<accession>A0ABW3TS24</accession>
<feature type="region of interest" description="Disordered" evidence="1">
    <location>
        <begin position="674"/>
        <end position="709"/>
    </location>
</feature>
<evidence type="ECO:0000259" key="3">
    <source>
        <dbReference type="Pfam" id="PF01841"/>
    </source>
</evidence>
<evidence type="ECO:0000256" key="1">
    <source>
        <dbReference type="SAM" id="MobiDB-lite"/>
    </source>
</evidence>
<feature type="transmembrane region" description="Helical" evidence="2">
    <location>
        <begin position="32"/>
        <end position="61"/>
    </location>
</feature>
<feature type="transmembrane region" description="Helical" evidence="2">
    <location>
        <begin position="185"/>
        <end position="206"/>
    </location>
</feature>
<feature type="transmembrane region" description="Helical" evidence="2">
    <location>
        <begin position="722"/>
        <end position="743"/>
    </location>
</feature>